<organism evidence="7 8">
    <name type="scientific">Lachancea fermentati</name>
    <name type="common">Zygosaccharomyces fermentati</name>
    <dbReference type="NCBI Taxonomy" id="4955"/>
    <lineage>
        <taxon>Eukaryota</taxon>
        <taxon>Fungi</taxon>
        <taxon>Dikarya</taxon>
        <taxon>Ascomycota</taxon>
        <taxon>Saccharomycotina</taxon>
        <taxon>Saccharomycetes</taxon>
        <taxon>Saccharomycetales</taxon>
        <taxon>Saccharomycetaceae</taxon>
        <taxon>Lachancea</taxon>
    </lineage>
</organism>
<proteinExistence type="predicted"/>
<evidence type="ECO:0000256" key="4">
    <source>
        <dbReference type="ARBA" id="ARBA00023136"/>
    </source>
</evidence>
<evidence type="ECO:0000256" key="1">
    <source>
        <dbReference type="ARBA" id="ARBA00004141"/>
    </source>
</evidence>
<dbReference type="Pfam" id="PF03151">
    <property type="entry name" value="TPT"/>
    <property type="match status" value="1"/>
</dbReference>
<feature type="transmembrane region" description="Helical" evidence="5">
    <location>
        <begin position="305"/>
        <end position="324"/>
    </location>
</feature>
<dbReference type="InterPro" id="IPR004853">
    <property type="entry name" value="Sugar_P_trans_dom"/>
</dbReference>
<feature type="domain" description="Sugar phosphate transporter" evidence="6">
    <location>
        <begin position="5"/>
        <end position="322"/>
    </location>
</feature>
<gene>
    <name evidence="7" type="ORF">LAFE_0F13652G</name>
</gene>
<reference evidence="8" key="1">
    <citation type="submission" date="2016-03" db="EMBL/GenBank/DDBJ databases">
        <authorList>
            <person name="Devillers H."/>
        </authorList>
    </citation>
    <scope>NUCLEOTIDE SEQUENCE [LARGE SCALE GENOMIC DNA]</scope>
</reference>
<feature type="transmembrane region" description="Helical" evidence="5">
    <location>
        <begin position="276"/>
        <end position="299"/>
    </location>
</feature>
<feature type="transmembrane region" description="Helical" evidence="5">
    <location>
        <begin position="202"/>
        <end position="221"/>
    </location>
</feature>
<feature type="transmembrane region" description="Helical" evidence="5">
    <location>
        <begin position="241"/>
        <end position="264"/>
    </location>
</feature>
<feature type="transmembrane region" description="Helical" evidence="5">
    <location>
        <begin position="130"/>
        <end position="148"/>
    </location>
</feature>
<sequence>MNQSIILFIAGWYFCSITLSLYNKWMFDPSKGLSVPYPLMVTTFHQLLLWIISGIYLKSTASPRQEHSTQEWKFYFKYIVPTALATAGDIGLGNVSFKFIALTIYTIVKSSSIAFVLLFGCLLHLEKFQWKLMAVVVVMFGGVVMMAYKPDSITSQQPDHTVLGVFLVLGSSCLSGLRWVYTQIILQKGVGPDASVKRSPIETIHQFSPIMGVALFAAALIVEKPFPAIFKTSLFTWHDKISALSILRGFGLLVIPGIQVFLMTICELGILQRAQVLTLSIAGIVKELLTIVVSMIVLHERLSGIYNWAGMCIILLDVCYYNFLRYKQKTEIQYRPMDDEYDIDTQEFELEQRK</sequence>
<dbReference type="AlphaFoldDB" id="A0A1G4MFV9"/>
<evidence type="ECO:0000313" key="8">
    <source>
        <dbReference type="Proteomes" id="UP000190831"/>
    </source>
</evidence>
<feature type="transmembrane region" description="Helical" evidence="5">
    <location>
        <begin position="78"/>
        <end position="97"/>
    </location>
</feature>
<comment type="subcellular location">
    <subcellularLocation>
        <location evidence="1">Membrane</location>
        <topology evidence="1">Multi-pass membrane protein</topology>
    </subcellularLocation>
</comment>
<dbReference type="STRING" id="4955.A0A1G4MFV9"/>
<keyword evidence="4 5" id="KW-0472">Membrane</keyword>
<keyword evidence="3 5" id="KW-1133">Transmembrane helix</keyword>
<feature type="transmembrane region" description="Helical" evidence="5">
    <location>
        <begin position="103"/>
        <end position="123"/>
    </location>
</feature>
<keyword evidence="2 5" id="KW-0812">Transmembrane</keyword>
<evidence type="ECO:0000259" key="6">
    <source>
        <dbReference type="Pfam" id="PF03151"/>
    </source>
</evidence>
<evidence type="ECO:0000256" key="5">
    <source>
        <dbReference type="SAM" id="Phobius"/>
    </source>
</evidence>
<keyword evidence="8" id="KW-1185">Reference proteome</keyword>
<evidence type="ECO:0000256" key="3">
    <source>
        <dbReference type="ARBA" id="ARBA00022989"/>
    </source>
</evidence>
<dbReference type="GO" id="GO:0016020">
    <property type="term" value="C:membrane"/>
    <property type="evidence" value="ECO:0007669"/>
    <property type="project" value="UniProtKB-SubCell"/>
</dbReference>
<feature type="transmembrane region" description="Helical" evidence="5">
    <location>
        <begin position="160"/>
        <end position="181"/>
    </location>
</feature>
<dbReference type="PANTHER" id="PTHR11132">
    <property type="entry name" value="SOLUTE CARRIER FAMILY 35"/>
    <property type="match status" value="1"/>
</dbReference>
<name>A0A1G4MFV9_LACFM</name>
<dbReference type="OMA" id="WLMKSFP"/>
<dbReference type="OrthoDB" id="18894at2759"/>
<dbReference type="EMBL" id="LT598490">
    <property type="protein sequence ID" value="SCW02759.1"/>
    <property type="molecule type" value="Genomic_DNA"/>
</dbReference>
<protein>
    <submittedName>
        <fullName evidence="7">LAFE_0F13652g1_1</fullName>
    </submittedName>
</protein>
<evidence type="ECO:0000256" key="2">
    <source>
        <dbReference type="ARBA" id="ARBA00022692"/>
    </source>
</evidence>
<dbReference type="Proteomes" id="UP000190831">
    <property type="component" value="Chromosome F"/>
</dbReference>
<feature type="transmembrane region" description="Helical" evidence="5">
    <location>
        <begin position="35"/>
        <end position="57"/>
    </location>
</feature>
<dbReference type="InterPro" id="IPR050186">
    <property type="entry name" value="TPT_transporter"/>
</dbReference>
<accession>A0A1G4MFV9</accession>
<feature type="transmembrane region" description="Helical" evidence="5">
    <location>
        <begin position="5"/>
        <end position="23"/>
    </location>
</feature>
<evidence type="ECO:0000313" key="7">
    <source>
        <dbReference type="EMBL" id="SCW02759.1"/>
    </source>
</evidence>